<proteinExistence type="predicted"/>
<reference evidence="2 4" key="2">
    <citation type="submission" date="2017-10" db="EMBL/GenBank/DDBJ databases">
        <title>The new phylogeny of genus Mycobacterium.</title>
        <authorList>
            <person name="Tortoli E."/>
            <person name="Trovato A."/>
            <person name="Cirillo D.M."/>
        </authorList>
    </citation>
    <scope>NUCLEOTIDE SEQUENCE [LARGE SCALE GENOMIC DNA]</scope>
    <source>
        <strain evidence="2 4">IP141170001</strain>
    </source>
</reference>
<gene>
    <name evidence="1" type="ORF">BV510_03455</name>
    <name evidence="2" type="ORF">CRI78_02560</name>
</gene>
<evidence type="ECO:0000313" key="3">
    <source>
        <dbReference type="Proteomes" id="UP000191039"/>
    </source>
</evidence>
<dbReference type="STRING" id="1801.BRW64_00830"/>
<keyword evidence="4" id="KW-1185">Reference proteome</keyword>
<organism evidence="2 4">
    <name type="scientific">Mycolicibacterium diernhoferi</name>
    <dbReference type="NCBI Taxonomy" id="1801"/>
    <lineage>
        <taxon>Bacteria</taxon>
        <taxon>Bacillati</taxon>
        <taxon>Actinomycetota</taxon>
        <taxon>Actinomycetes</taxon>
        <taxon>Mycobacteriales</taxon>
        <taxon>Mycobacteriaceae</taxon>
        <taxon>Mycolicibacterium</taxon>
    </lineage>
</organism>
<reference evidence="1 3" key="1">
    <citation type="submission" date="2016-09" db="EMBL/GenBank/DDBJ databases">
        <title>genome sequences of unsequenced Mycobacteria.</title>
        <authorList>
            <person name="Greninger A.L."/>
            <person name="Jerome K.R."/>
            <person name="Mcnair B."/>
            <person name="Wallis C."/>
            <person name="Fang F."/>
        </authorList>
    </citation>
    <scope>NUCLEOTIDE SEQUENCE [LARGE SCALE GENOMIC DNA]</scope>
    <source>
        <strain evidence="1 3">BM1</strain>
    </source>
</reference>
<comment type="caution">
    <text evidence="2">The sequence shown here is derived from an EMBL/GenBank/DDBJ whole genome shotgun (WGS) entry which is preliminary data.</text>
</comment>
<dbReference type="EMBL" id="MIJD01000019">
    <property type="protein sequence ID" value="OPE55762.1"/>
    <property type="molecule type" value="Genomic_DNA"/>
</dbReference>
<dbReference type="RefSeq" id="WP_073853297.1">
    <property type="nucleotide sequence ID" value="NZ_BAAATC010000018.1"/>
</dbReference>
<protein>
    <submittedName>
        <fullName evidence="2">Uncharacterized protein</fullName>
    </submittedName>
</protein>
<dbReference type="EMBL" id="PDCR01000002">
    <property type="protein sequence ID" value="PEG56267.1"/>
    <property type="molecule type" value="Genomic_DNA"/>
</dbReference>
<evidence type="ECO:0000313" key="1">
    <source>
        <dbReference type="EMBL" id="OPE55762.1"/>
    </source>
</evidence>
<sequence length="68" mass="7752">MSNNNLIHIELDGDPELQTSFGEFSIYADRDTGVVSLDIPDRRYGHTTLYDFSAADWARIKELINSVF</sequence>
<name>A0A1Q4HL47_9MYCO</name>
<dbReference type="Proteomes" id="UP000220340">
    <property type="component" value="Unassembled WGS sequence"/>
</dbReference>
<dbReference type="Proteomes" id="UP000191039">
    <property type="component" value="Unassembled WGS sequence"/>
</dbReference>
<evidence type="ECO:0000313" key="4">
    <source>
        <dbReference type="Proteomes" id="UP000220340"/>
    </source>
</evidence>
<accession>A0A1Q4HL47</accession>
<evidence type="ECO:0000313" key="2">
    <source>
        <dbReference type="EMBL" id="PEG56267.1"/>
    </source>
</evidence>
<dbReference type="AlphaFoldDB" id="A0A1Q4HL47"/>